<feature type="transmembrane region" description="Helical" evidence="1">
    <location>
        <begin position="36"/>
        <end position="56"/>
    </location>
</feature>
<feature type="transmembrane region" description="Helical" evidence="1">
    <location>
        <begin position="102"/>
        <end position="121"/>
    </location>
</feature>
<evidence type="ECO:0000256" key="1">
    <source>
        <dbReference type="SAM" id="Phobius"/>
    </source>
</evidence>
<protein>
    <submittedName>
        <fullName evidence="2">EpsG family protein</fullName>
    </submittedName>
</protein>
<reference evidence="2 3" key="1">
    <citation type="submission" date="2024-01" db="EMBL/GenBank/DDBJ databases">
        <title>Maribacter spp. originated from different algae showed divergent polysaccharides utilization ability.</title>
        <authorList>
            <person name="Wang H."/>
            <person name="Wu Y."/>
        </authorList>
    </citation>
    <scope>NUCLEOTIDE SEQUENCE [LARGE SCALE GENOMIC DNA]</scope>
    <source>
        <strain evidence="2 3">PR1</strain>
    </source>
</reference>
<dbReference type="EMBL" id="JAZDDG010000006">
    <property type="protein sequence ID" value="MEE1977161.1"/>
    <property type="molecule type" value="Genomic_DNA"/>
</dbReference>
<accession>A0ABU7IXB5</accession>
<feature type="transmembrane region" description="Helical" evidence="1">
    <location>
        <begin position="169"/>
        <end position="196"/>
    </location>
</feature>
<keyword evidence="1" id="KW-1133">Transmembrane helix</keyword>
<feature type="transmembrane region" description="Helical" evidence="1">
    <location>
        <begin position="294"/>
        <end position="312"/>
    </location>
</feature>
<evidence type="ECO:0000313" key="3">
    <source>
        <dbReference type="Proteomes" id="UP001356308"/>
    </source>
</evidence>
<organism evidence="2 3">
    <name type="scientific">Maribacter cobaltidurans</name>
    <dbReference type="NCBI Taxonomy" id="1178778"/>
    <lineage>
        <taxon>Bacteria</taxon>
        <taxon>Pseudomonadati</taxon>
        <taxon>Bacteroidota</taxon>
        <taxon>Flavobacteriia</taxon>
        <taxon>Flavobacteriales</taxon>
        <taxon>Flavobacteriaceae</taxon>
        <taxon>Maribacter</taxon>
    </lineage>
</organism>
<evidence type="ECO:0000313" key="2">
    <source>
        <dbReference type="EMBL" id="MEE1977161.1"/>
    </source>
</evidence>
<name>A0ABU7IXB5_9FLAO</name>
<dbReference type="InterPro" id="IPR049458">
    <property type="entry name" value="EpsG-like"/>
</dbReference>
<keyword evidence="1" id="KW-0812">Transmembrane</keyword>
<feature type="transmembrane region" description="Helical" evidence="1">
    <location>
        <begin position="126"/>
        <end position="144"/>
    </location>
</feature>
<proteinExistence type="predicted"/>
<dbReference type="Pfam" id="PF14897">
    <property type="entry name" value="EpsG"/>
    <property type="match status" value="1"/>
</dbReference>
<feature type="transmembrane region" description="Helical" evidence="1">
    <location>
        <begin position="344"/>
        <end position="365"/>
    </location>
</feature>
<feature type="transmembrane region" description="Helical" evidence="1">
    <location>
        <begin position="208"/>
        <end position="225"/>
    </location>
</feature>
<dbReference type="RefSeq" id="WP_272651851.1">
    <property type="nucleotide sequence ID" value="NZ_JAZDDG010000006.1"/>
</dbReference>
<gene>
    <name evidence="2" type="ORF">V1I91_13825</name>
</gene>
<feature type="transmembrane region" description="Helical" evidence="1">
    <location>
        <begin position="265"/>
        <end position="282"/>
    </location>
</feature>
<keyword evidence="1" id="KW-0472">Membrane</keyword>
<feature type="transmembrane region" description="Helical" evidence="1">
    <location>
        <begin position="318"/>
        <end position="337"/>
    </location>
</feature>
<comment type="caution">
    <text evidence="2">The sequence shown here is derived from an EMBL/GenBank/DDBJ whole genome shotgun (WGS) entry which is preliminary data.</text>
</comment>
<dbReference type="Proteomes" id="UP001356308">
    <property type="component" value="Unassembled WGS sequence"/>
</dbReference>
<feature type="transmembrane region" description="Helical" evidence="1">
    <location>
        <begin position="6"/>
        <end position="24"/>
    </location>
</feature>
<keyword evidence="3" id="KW-1185">Reference proteome</keyword>
<sequence>MLQSFVVYGGLMLIMIFLGARYTYTYNNGMTQKEPFWQLEIMTTILVFAFICGIRYDVGVDYPTYLKTIKYVNNHPFVSSLTDYEIGFVWILKFFANLNAHFAWVFGFFAFLQLFFIYYAFKKERYLYPFLAFIIMTGGLYFTMMNEIRQSVVWCILILAVQFANRKNILIYFSLMLVGLIFHKSAIMFIPLYFILNSDKDFFKSIKLQILLLFSVMALAEVNVWDALMDQITFLIEIFNYGDRYGDLASRMEIWQMDYSKGIRYYGPFVIYFLIIIHSKKLKTYFKKTTFIKYYNLFFIGVLLFFITYTNTLMQRPARYFIVMQLVISAYFLYYFWYKHQKTIMNILLLIMFILLHLAILFAFLKSDHATNYLFFWEN</sequence>